<gene>
    <name evidence="1" type="ORF">SEMRO_365_G127311.1</name>
</gene>
<keyword evidence="2" id="KW-1185">Reference proteome</keyword>
<proteinExistence type="predicted"/>
<comment type="caution">
    <text evidence="1">The sequence shown here is derived from an EMBL/GenBank/DDBJ whole genome shotgun (WGS) entry which is preliminary data.</text>
</comment>
<name>A0A9N8DUQ1_9STRA</name>
<accession>A0A9N8DUQ1</accession>
<reference evidence="1" key="1">
    <citation type="submission" date="2020-06" db="EMBL/GenBank/DDBJ databases">
        <authorList>
            <consortium name="Plant Systems Biology data submission"/>
        </authorList>
    </citation>
    <scope>NUCLEOTIDE SEQUENCE</scope>
    <source>
        <strain evidence="1">D6</strain>
    </source>
</reference>
<dbReference type="Proteomes" id="UP001153069">
    <property type="component" value="Unassembled WGS sequence"/>
</dbReference>
<evidence type="ECO:0000313" key="1">
    <source>
        <dbReference type="EMBL" id="CAB9508884.1"/>
    </source>
</evidence>
<evidence type="ECO:0000313" key="2">
    <source>
        <dbReference type="Proteomes" id="UP001153069"/>
    </source>
</evidence>
<protein>
    <submittedName>
        <fullName evidence="1">Uncharacterized protein</fullName>
    </submittedName>
</protein>
<sequence>MSSTVLSYNLVLMDGSGTMFKATVNSGLSHYFAAYNSTLDRLSSWMTMPSSRRHPTVATRTRCTCSSRTSLEASPNKKVIDLLPIIMRDVVPATGHIYRAR</sequence>
<dbReference type="EMBL" id="CAICTM010000364">
    <property type="protein sequence ID" value="CAB9508884.1"/>
    <property type="molecule type" value="Genomic_DNA"/>
</dbReference>
<dbReference type="AlphaFoldDB" id="A0A9N8DUQ1"/>
<organism evidence="1 2">
    <name type="scientific">Seminavis robusta</name>
    <dbReference type="NCBI Taxonomy" id="568900"/>
    <lineage>
        <taxon>Eukaryota</taxon>
        <taxon>Sar</taxon>
        <taxon>Stramenopiles</taxon>
        <taxon>Ochrophyta</taxon>
        <taxon>Bacillariophyta</taxon>
        <taxon>Bacillariophyceae</taxon>
        <taxon>Bacillariophycidae</taxon>
        <taxon>Naviculales</taxon>
        <taxon>Naviculaceae</taxon>
        <taxon>Seminavis</taxon>
    </lineage>
</organism>